<evidence type="ECO:0000313" key="1">
    <source>
        <dbReference type="EMBL" id="KAA2212170.1"/>
    </source>
</evidence>
<accession>A0A5B2TEE0</accession>
<dbReference type="AlphaFoldDB" id="A0A5B2TEE0"/>
<gene>
    <name evidence="1" type="ORF">F0Q34_16110</name>
</gene>
<protein>
    <submittedName>
        <fullName evidence="1">Uncharacterized protein</fullName>
    </submittedName>
</protein>
<keyword evidence="2" id="KW-1185">Reference proteome</keyword>
<sequence length="46" mass="5303">MAQGGPRLKPRRIEASRHASPWPAALDIYVWLTYRLHHLDKRAPIG</sequence>
<name>A0A5B2TEE0_9PROT</name>
<evidence type="ECO:0000313" key="2">
    <source>
        <dbReference type="Proteomes" id="UP000322110"/>
    </source>
</evidence>
<dbReference type="Proteomes" id="UP000322110">
    <property type="component" value="Unassembled WGS sequence"/>
</dbReference>
<dbReference type="EMBL" id="VUKA01000010">
    <property type="protein sequence ID" value="KAA2212170.1"/>
    <property type="molecule type" value="Genomic_DNA"/>
</dbReference>
<comment type="caution">
    <text evidence="1">The sequence shown here is derived from an EMBL/GenBank/DDBJ whole genome shotgun (WGS) entry which is preliminary data.</text>
</comment>
<proteinExistence type="predicted"/>
<reference evidence="1 2" key="1">
    <citation type="journal article" date="2015" name="Int. J. Syst. Evol. Microbiol.">
        <title>Roseomonas oryzae sp. nov., isolated from paddy rhizosphere soil.</title>
        <authorList>
            <person name="Ramaprasad E.V."/>
            <person name="Sasikala Ch."/>
            <person name="Ramana Ch.V."/>
        </authorList>
    </citation>
    <scope>NUCLEOTIDE SEQUENCE [LARGE SCALE GENOMIC DNA]</scope>
    <source>
        <strain evidence="1 2">KCTC 42542</strain>
    </source>
</reference>
<organism evidence="1 2">
    <name type="scientific">Teichococcus oryzae</name>
    <dbReference type="NCBI Taxonomy" id="1608942"/>
    <lineage>
        <taxon>Bacteria</taxon>
        <taxon>Pseudomonadati</taxon>
        <taxon>Pseudomonadota</taxon>
        <taxon>Alphaproteobacteria</taxon>
        <taxon>Acetobacterales</taxon>
        <taxon>Roseomonadaceae</taxon>
        <taxon>Roseomonas</taxon>
    </lineage>
</organism>